<feature type="domain" description="GP-PDE" evidence="2">
    <location>
        <begin position="47"/>
        <end position="315"/>
    </location>
</feature>
<dbReference type="EMBL" id="SMFU01000014">
    <property type="protein sequence ID" value="TCK02598.1"/>
    <property type="molecule type" value="Genomic_DNA"/>
</dbReference>
<comment type="caution">
    <text evidence="3">The sequence shown here is derived from an EMBL/GenBank/DDBJ whole genome shotgun (WGS) entry which is preliminary data.</text>
</comment>
<dbReference type="InterPro" id="IPR017946">
    <property type="entry name" value="PLC-like_Pdiesterase_TIM-brl"/>
</dbReference>
<dbReference type="GO" id="GO:0008081">
    <property type="term" value="F:phosphoric diester hydrolase activity"/>
    <property type="evidence" value="ECO:0007669"/>
    <property type="project" value="InterPro"/>
</dbReference>
<evidence type="ECO:0000313" key="4">
    <source>
        <dbReference type="Proteomes" id="UP000294546"/>
    </source>
</evidence>
<dbReference type="OrthoDB" id="9795622at2"/>
<dbReference type="InterPro" id="IPR030395">
    <property type="entry name" value="GP_PDE_dom"/>
</dbReference>
<organism evidence="3 4">
    <name type="scientific">Marinobacterium mangrovicola</name>
    <dbReference type="NCBI Taxonomy" id="1476959"/>
    <lineage>
        <taxon>Bacteria</taxon>
        <taxon>Pseudomonadati</taxon>
        <taxon>Pseudomonadota</taxon>
        <taxon>Gammaproteobacteria</taxon>
        <taxon>Oceanospirillales</taxon>
        <taxon>Oceanospirillaceae</taxon>
        <taxon>Marinobacterium</taxon>
    </lineage>
</organism>
<name>A0A4R1G535_9GAMM</name>
<dbReference type="Pfam" id="PF03009">
    <property type="entry name" value="GDPD"/>
    <property type="match status" value="1"/>
</dbReference>
<dbReference type="SUPFAM" id="SSF51695">
    <property type="entry name" value="PLC-like phosphodiesterases"/>
    <property type="match status" value="1"/>
</dbReference>
<evidence type="ECO:0000259" key="2">
    <source>
        <dbReference type="PROSITE" id="PS51704"/>
    </source>
</evidence>
<keyword evidence="4" id="KW-1185">Reference proteome</keyword>
<dbReference type="PANTHER" id="PTHR46211">
    <property type="entry name" value="GLYCEROPHOSPHORYL DIESTER PHOSPHODIESTERASE"/>
    <property type="match status" value="1"/>
</dbReference>
<dbReference type="CDD" id="cd08601">
    <property type="entry name" value="GDPD_SaGlpQ_like"/>
    <property type="match status" value="1"/>
</dbReference>
<dbReference type="PROSITE" id="PS51704">
    <property type="entry name" value="GP_PDE"/>
    <property type="match status" value="1"/>
</dbReference>
<keyword evidence="1" id="KW-0732">Signal</keyword>
<gene>
    <name evidence="3" type="ORF">CLV83_4295</name>
</gene>
<accession>A0A4R1G535</accession>
<feature type="chain" id="PRO_5020478034" evidence="1">
    <location>
        <begin position="33"/>
        <end position="316"/>
    </location>
</feature>
<feature type="signal peptide" evidence="1">
    <location>
        <begin position="1"/>
        <end position="32"/>
    </location>
</feature>
<reference evidence="3 4" key="1">
    <citation type="submission" date="2019-03" db="EMBL/GenBank/DDBJ databases">
        <title>Genomic Encyclopedia of Archaeal and Bacterial Type Strains, Phase II (KMG-II): from individual species to whole genera.</title>
        <authorList>
            <person name="Goeker M."/>
        </authorList>
    </citation>
    <scope>NUCLEOTIDE SEQUENCE [LARGE SCALE GENOMIC DNA]</scope>
    <source>
        <strain evidence="3 4">DSM 27697</strain>
    </source>
</reference>
<protein>
    <submittedName>
        <fullName evidence="3">Glycerophosphoryl diester phosphodiesterase</fullName>
    </submittedName>
</protein>
<evidence type="ECO:0000313" key="3">
    <source>
        <dbReference type="EMBL" id="TCK02598.1"/>
    </source>
</evidence>
<evidence type="ECO:0000256" key="1">
    <source>
        <dbReference type="SAM" id="SignalP"/>
    </source>
</evidence>
<dbReference type="PANTHER" id="PTHR46211:SF7">
    <property type="entry name" value="GLYCEROPHOSPHODIESTER PHOSPHODIESTERASE"/>
    <property type="match status" value="1"/>
</dbReference>
<dbReference type="AlphaFoldDB" id="A0A4R1G535"/>
<dbReference type="RefSeq" id="WP_132297597.1">
    <property type="nucleotide sequence ID" value="NZ_SMFU01000014.1"/>
</dbReference>
<dbReference type="Gene3D" id="3.20.20.190">
    <property type="entry name" value="Phosphatidylinositol (PI) phosphodiesterase"/>
    <property type="match status" value="1"/>
</dbReference>
<dbReference type="Proteomes" id="UP000294546">
    <property type="component" value="Unassembled WGS sequence"/>
</dbReference>
<proteinExistence type="predicted"/>
<sequence>MKHRDLNRRPPNSLLALAASLLAFTAPLPAHADESGVQAHLDDLKSFKLIAHRGASGYAPEHTWAAYDKAREMGGDYLELDLHMSADGEIIVIHDDSLDRTTNGAGKVQEHNLEQLKALDAGSWFNEKYPDRADETYVGAKLMTLDEVIGRYGDEVRYYIETKSPQRYPALQRELVETLDEAGLIESGSVVIQSFSQASLKEIHGLNADIPLVQLLWYSPREEGGLKEWNDTTPAPKDMNDADFQQIASYAIGLGPNVIYRGKEVIDQGFIEQAHNNGLIVHPYTINEPEQMQRLIGWGVDGMFTDFPDRLRALVD</sequence>
<dbReference type="GO" id="GO:0006629">
    <property type="term" value="P:lipid metabolic process"/>
    <property type="evidence" value="ECO:0007669"/>
    <property type="project" value="InterPro"/>
</dbReference>